<evidence type="ECO:0000256" key="3">
    <source>
        <dbReference type="ARBA" id="ARBA00022475"/>
    </source>
</evidence>
<dbReference type="PROSITE" id="PS51103">
    <property type="entry name" value="PTS_EIIC_TYPE_1"/>
    <property type="match status" value="1"/>
</dbReference>
<dbReference type="SUPFAM" id="SSF51261">
    <property type="entry name" value="Duplicated hybrid motif"/>
    <property type="match status" value="1"/>
</dbReference>
<dbReference type="InterPro" id="IPR001127">
    <property type="entry name" value="PTS_EIIA_1_perm"/>
</dbReference>
<sequence length="627" mass="67563">MNYEKTAKDILNYVGGKQNVAHLGHCATRLRFTLKDDRQADVEAIKKVPGVLDVVNKGQFQVVVGNTVVEVYDELMKVGGFGGQKENEAETKSNDFKQEKKKIGSMILDFFVSVFQPLIPAMAGAGILKSMLLLLSVIGLIDSKGSTYIVLTSISGAVFYFLPILVALTTAAKLKVNHVVAAAAMSVLLFPDMIANLGSGASFLSIPLTNVNYASQVFPSILGVIFYAFMERFFFKVSPKPIRVFFVPMMSLLLTVPVTLAVLGPIGFHLGSYLTAAILFLFANFGWLAVGILAAILPFMIATGMHKALTPYGISALAASGKELLLLPALFAHNMAESAASFAVAIRTKDTRLRGVAVSAAISAMFGITEPALYGVTLQRKRVLISIVISSLIGGLSLGFLGVASSTLVSPSLASITMFIDQNNKMNFVYAILGMVISYVISFVLTLFLWNEDTQPSAESTIAENKETTKNTVVKSNEVVAIKQPVQGEIIPLTEVKDDVFSTKSMGEGIAVIPSKGELYAPTDGIIKMVFRTQHAVAMETANGSELLFHIGIDTVKLKGKFFDSQVKIGDQVKAGDILVKFDIEGIIEAGYDPVLITVVTSREGYDVQCAEGKRKDNDPLMFITTI</sequence>
<proteinExistence type="predicted"/>
<dbReference type="PROSITE" id="PS00371">
    <property type="entry name" value="PTS_EIIA_TYPE_1_HIS"/>
    <property type="match status" value="1"/>
</dbReference>
<comment type="subcellular location">
    <subcellularLocation>
        <location evidence="1">Cell membrane</location>
        <topology evidence="1">Multi-pass membrane protein</topology>
    </subcellularLocation>
</comment>
<dbReference type="PANTHER" id="PTHR30175">
    <property type="entry name" value="PHOSPHOTRANSFERASE SYSTEM TRANSPORT PROTEIN"/>
    <property type="match status" value="1"/>
</dbReference>
<comment type="caution">
    <text evidence="16">The sequence shown here is derived from an EMBL/GenBank/DDBJ whole genome shotgun (WGS) entry which is preliminary data.</text>
</comment>
<evidence type="ECO:0000259" key="13">
    <source>
        <dbReference type="PROSITE" id="PS51093"/>
    </source>
</evidence>
<dbReference type="NCBIfam" id="TIGR00830">
    <property type="entry name" value="PTBA"/>
    <property type="match status" value="1"/>
</dbReference>
<dbReference type="OrthoDB" id="9769191at2"/>
<evidence type="ECO:0000256" key="8">
    <source>
        <dbReference type="ARBA" id="ARBA00022777"/>
    </source>
</evidence>
<evidence type="ECO:0000256" key="11">
    <source>
        <dbReference type="PROSITE-ProRule" id="PRU00421"/>
    </source>
</evidence>
<name>A0A1R1C0H6_PAEAM</name>
<evidence type="ECO:0000256" key="2">
    <source>
        <dbReference type="ARBA" id="ARBA00022448"/>
    </source>
</evidence>
<dbReference type="Pfam" id="PF00358">
    <property type="entry name" value="PTS_EIIA_1"/>
    <property type="match status" value="1"/>
</dbReference>
<feature type="transmembrane region" description="Helical" evidence="12">
    <location>
        <begin position="180"/>
        <end position="201"/>
    </location>
</feature>
<dbReference type="InterPro" id="IPR003352">
    <property type="entry name" value="PTS_EIIC"/>
</dbReference>
<keyword evidence="8" id="KW-0418">Kinase</keyword>
<keyword evidence="7 12" id="KW-0812">Transmembrane</keyword>
<evidence type="ECO:0000256" key="12">
    <source>
        <dbReference type="SAM" id="Phobius"/>
    </source>
</evidence>
<evidence type="ECO:0000256" key="9">
    <source>
        <dbReference type="ARBA" id="ARBA00022989"/>
    </source>
</evidence>
<keyword evidence="2" id="KW-0813">Transport</keyword>
<keyword evidence="10 12" id="KW-0472">Membrane</keyword>
<feature type="transmembrane region" description="Helical" evidence="12">
    <location>
        <begin position="383"/>
        <end position="408"/>
    </location>
</feature>
<protein>
    <submittedName>
        <fullName evidence="16">PTS beta-glucoside transporter subunit EIIBCA</fullName>
    </submittedName>
</protein>
<keyword evidence="4" id="KW-0762">Sugar transport</keyword>
<evidence type="ECO:0000256" key="10">
    <source>
        <dbReference type="ARBA" id="ARBA00023136"/>
    </source>
</evidence>
<dbReference type="Proteomes" id="UP000187134">
    <property type="component" value="Unassembled WGS sequence"/>
</dbReference>
<dbReference type="Gene3D" id="2.70.70.10">
    <property type="entry name" value="Glucose Permease (Domain IIA)"/>
    <property type="match status" value="1"/>
</dbReference>
<feature type="transmembrane region" description="Helical" evidence="12">
    <location>
        <begin position="242"/>
        <end position="268"/>
    </location>
</feature>
<dbReference type="PANTHER" id="PTHR30175:SF1">
    <property type="entry name" value="PTS SYSTEM ARBUTIN-, CELLOBIOSE-, AND SALICIN-SPECIFIC EIIBC COMPONENT-RELATED"/>
    <property type="match status" value="1"/>
</dbReference>
<feature type="transmembrane region" description="Helical" evidence="12">
    <location>
        <begin position="274"/>
        <end position="303"/>
    </location>
</feature>
<evidence type="ECO:0000256" key="1">
    <source>
        <dbReference type="ARBA" id="ARBA00004651"/>
    </source>
</evidence>
<dbReference type="NCBIfam" id="TIGR01995">
    <property type="entry name" value="PTS-II-ABC-beta"/>
    <property type="match status" value="1"/>
</dbReference>
<dbReference type="RefSeq" id="WP_076331738.1">
    <property type="nucleotide sequence ID" value="NZ_MRTJ01000002.1"/>
</dbReference>
<dbReference type="FunFam" id="3.30.1360.60:FF:000001">
    <property type="entry name" value="PTS system glucose-specific IIBC component PtsG"/>
    <property type="match status" value="1"/>
</dbReference>
<feature type="domain" description="PTS EIIB type-1" evidence="14">
    <location>
        <begin position="4"/>
        <end position="85"/>
    </location>
</feature>
<evidence type="ECO:0000256" key="4">
    <source>
        <dbReference type="ARBA" id="ARBA00022597"/>
    </source>
</evidence>
<dbReference type="GO" id="GO:0009401">
    <property type="term" value="P:phosphoenolpyruvate-dependent sugar phosphotransferase system"/>
    <property type="evidence" value="ECO:0007669"/>
    <property type="project" value="UniProtKB-KW"/>
</dbReference>
<reference evidence="16 17" key="1">
    <citation type="submission" date="2016-11" db="EMBL/GenBank/DDBJ databases">
        <title>Paenibacillus species isolates.</title>
        <authorList>
            <person name="Beno S.M."/>
        </authorList>
    </citation>
    <scope>NUCLEOTIDE SEQUENCE [LARGE SCALE GENOMIC DNA]</scope>
    <source>
        <strain evidence="16 17">FSL H8-0246</strain>
    </source>
</reference>
<dbReference type="SUPFAM" id="SSF55604">
    <property type="entry name" value="Glucose permease domain IIB"/>
    <property type="match status" value="1"/>
</dbReference>
<evidence type="ECO:0000256" key="5">
    <source>
        <dbReference type="ARBA" id="ARBA00022679"/>
    </source>
</evidence>
<dbReference type="EMBL" id="MRTJ01000002">
    <property type="protein sequence ID" value="OMF15547.1"/>
    <property type="molecule type" value="Genomic_DNA"/>
</dbReference>
<dbReference type="FunFam" id="2.70.70.10:FF:000001">
    <property type="entry name" value="PTS system glucose-specific IIA component"/>
    <property type="match status" value="1"/>
</dbReference>
<dbReference type="GO" id="GO:0016301">
    <property type="term" value="F:kinase activity"/>
    <property type="evidence" value="ECO:0007669"/>
    <property type="project" value="UniProtKB-KW"/>
</dbReference>
<evidence type="ECO:0000313" key="17">
    <source>
        <dbReference type="Proteomes" id="UP000187134"/>
    </source>
</evidence>
<dbReference type="PROSITE" id="PS01035">
    <property type="entry name" value="PTS_EIIB_TYPE_1_CYS"/>
    <property type="match status" value="1"/>
</dbReference>
<accession>A0A1R1C0H6</accession>
<dbReference type="InterPro" id="IPR036878">
    <property type="entry name" value="Glu_permease_IIB"/>
</dbReference>
<feature type="active site" description="Phosphocysteine intermediate; for EIIB activity" evidence="11">
    <location>
        <position position="26"/>
    </location>
</feature>
<feature type="transmembrane region" description="Helical" evidence="12">
    <location>
        <begin position="324"/>
        <end position="344"/>
    </location>
</feature>
<keyword evidence="9 12" id="KW-1133">Transmembrane helix</keyword>
<feature type="transmembrane region" description="Helical" evidence="12">
    <location>
        <begin position="213"/>
        <end position="230"/>
    </location>
</feature>
<dbReference type="InterPro" id="IPR001996">
    <property type="entry name" value="PTS_IIB_1"/>
</dbReference>
<dbReference type="InterPro" id="IPR050558">
    <property type="entry name" value="PTS_Sugar-Specific_Components"/>
</dbReference>
<dbReference type="InterPro" id="IPR013013">
    <property type="entry name" value="PTS_EIIC_1"/>
</dbReference>
<feature type="domain" description="PTS EIIA type-1" evidence="13">
    <location>
        <begin position="498"/>
        <end position="602"/>
    </location>
</feature>
<keyword evidence="3" id="KW-1003">Cell membrane</keyword>
<dbReference type="GO" id="GO:0008982">
    <property type="term" value="F:protein-N(PI)-phosphohistidine-sugar phosphotransferase activity"/>
    <property type="evidence" value="ECO:0007669"/>
    <property type="project" value="InterPro"/>
</dbReference>
<dbReference type="InterPro" id="IPR011055">
    <property type="entry name" value="Dup_hybrid_motif"/>
</dbReference>
<feature type="transmembrane region" description="Helical" evidence="12">
    <location>
        <begin position="107"/>
        <end position="128"/>
    </location>
</feature>
<dbReference type="PROSITE" id="PS51093">
    <property type="entry name" value="PTS_EIIA_TYPE_1"/>
    <property type="match status" value="1"/>
</dbReference>
<keyword evidence="5" id="KW-0808">Transferase</keyword>
<evidence type="ECO:0000259" key="14">
    <source>
        <dbReference type="PROSITE" id="PS51098"/>
    </source>
</evidence>
<feature type="domain" description="PTS EIIC type-1" evidence="15">
    <location>
        <begin position="109"/>
        <end position="461"/>
    </location>
</feature>
<dbReference type="PROSITE" id="PS51098">
    <property type="entry name" value="PTS_EIIB_TYPE_1"/>
    <property type="match status" value="1"/>
</dbReference>
<dbReference type="AlphaFoldDB" id="A0A1R1C0H6"/>
<dbReference type="CDD" id="cd00212">
    <property type="entry name" value="PTS_IIB_glc"/>
    <property type="match status" value="1"/>
</dbReference>
<dbReference type="Pfam" id="PF02378">
    <property type="entry name" value="PTS_EIIC"/>
    <property type="match status" value="1"/>
</dbReference>
<feature type="transmembrane region" description="Helical" evidence="12">
    <location>
        <begin position="428"/>
        <end position="450"/>
    </location>
</feature>
<dbReference type="Pfam" id="PF00367">
    <property type="entry name" value="PTS_EIIB"/>
    <property type="match status" value="1"/>
</dbReference>
<dbReference type="Gene3D" id="3.30.1360.60">
    <property type="entry name" value="Glucose permease domain IIB"/>
    <property type="match status" value="1"/>
</dbReference>
<gene>
    <name evidence="16" type="ORF">BK131_11875</name>
</gene>
<dbReference type="InterPro" id="IPR018113">
    <property type="entry name" value="PTrfase_EIIB_Cys"/>
</dbReference>
<evidence type="ECO:0000313" key="16">
    <source>
        <dbReference type="EMBL" id="OMF15547.1"/>
    </source>
</evidence>
<evidence type="ECO:0000256" key="6">
    <source>
        <dbReference type="ARBA" id="ARBA00022683"/>
    </source>
</evidence>
<dbReference type="GO" id="GO:0090589">
    <property type="term" value="F:protein-phosphocysteine-trehalose phosphotransferase system transporter activity"/>
    <property type="evidence" value="ECO:0007669"/>
    <property type="project" value="TreeGrafter"/>
</dbReference>
<feature type="transmembrane region" description="Helical" evidence="12">
    <location>
        <begin position="356"/>
        <end position="376"/>
    </location>
</feature>
<keyword evidence="6" id="KW-0598">Phosphotransferase system</keyword>
<dbReference type="InterPro" id="IPR011297">
    <property type="entry name" value="PTS_IIABC_b_glu"/>
</dbReference>
<organism evidence="16 17">
    <name type="scientific">Paenibacillus amylolyticus</name>
    <dbReference type="NCBI Taxonomy" id="1451"/>
    <lineage>
        <taxon>Bacteria</taxon>
        <taxon>Bacillati</taxon>
        <taxon>Bacillota</taxon>
        <taxon>Bacilli</taxon>
        <taxon>Bacillales</taxon>
        <taxon>Paenibacillaceae</taxon>
        <taxon>Paenibacillus</taxon>
    </lineage>
</organism>
<dbReference type="GO" id="GO:0005886">
    <property type="term" value="C:plasma membrane"/>
    <property type="evidence" value="ECO:0007669"/>
    <property type="project" value="UniProtKB-SubCell"/>
</dbReference>
<evidence type="ECO:0000259" key="15">
    <source>
        <dbReference type="PROSITE" id="PS51103"/>
    </source>
</evidence>
<evidence type="ECO:0000256" key="7">
    <source>
        <dbReference type="ARBA" id="ARBA00022692"/>
    </source>
</evidence>
<dbReference type="GO" id="GO:0015771">
    <property type="term" value="P:trehalose transport"/>
    <property type="evidence" value="ECO:0007669"/>
    <property type="project" value="TreeGrafter"/>
</dbReference>
<feature type="transmembrane region" description="Helical" evidence="12">
    <location>
        <begin position="148"/>
        <end position="168"/>
    </location>
</feature>